<gene>
    <name evidence="3" type="ORF">STABA_v1c03750</name>
</gene>
<keyword evidence="4" id="KW-1185">Reference proteome</keyword>
<evidence type="ECO:0000256" key="1">
    <source>
        <dbReference type="SAM" id="Phobius"/>
    </source>
</evidence>
<dbReference type="InterPro" id="IPR052920">
    <property type="entry name" value="DNA-binding_regulatory"/>
</dbReference>
<dbReference type="Pfam" id="PF00326">
    <property type="entry name" value="Peptidase_S9"/>
    <property type="match status" value="1"/>
</dbReference>
<sequence>MENNNNKLKINNYRKAFKVIKRYMYNPLKVFVMVLFFPIVFFLSFLCSKLFIFYLFNYKRIGLSKQGFKLNSWDQLIYDLKIKGIRDFAIDKNDINEFELKMEGNIISALKIINKNSNNWVIGLHGFKRNKYIGLRNCNFFYNKGYNILTFDAYAHGNTYGFKSDFGVTNAKILDFLIKWIKQKYNPSEIGIIGVSMGASTSLLFAKEYYIKNKVDWVIVDCPFIEAIIQIRFFLKKYLKIPWFFMSLGIKRNFKSYAKSDISTMNMFDGYENFKDLPILFIHGFKDDFITYNCSIVMYNLKIQQEKNKISDLMIFKNAKHSSCYHKNENEYKEKIFNFINNFKR</sequence>
<dbReference type="RefSeq" id="WP_156006007.1">
    <property type="nucleotide sequence ID" value="NZ_CP046276.1"/>
</dbReference>
<organism evidence="3 4">
    <name type="scientific">Spiroplasma tabanidicola</name>
    <dbReference type="NCBI Taxonomy" id="324079"/>
    <lineage>
        <taxon>Bacteria</taxon>
        <taxon>Bacillati</taxon>
        <taxon>Mycoplasmatota</taxon>
        <taxon>Mollicutes</taxon>
        <taxon>Entomoplasmatales</taxon>
        <taxon>Spiroplasmataceae</taxon>
        <taxon>Spiroplasma</taxon>
    </lineage>
</organism>
<evidence type="ECO:0000313" key="3">
    <source>
        <dbReference type="EMBL" id="QGS51738.1"/>
    </source>
</evidence>
<dbReference type="GO" id="GO:0008236">
    <property type="term" value="F:serine-type peptidase activity"/>
    <property type="evidence" value="ECO:0007669"/>
    <property type="project" value="InterPro"/>
</dbReference>
<feature type="transmembrane region" description="Helical" evidence="1">
    <location>
        <begin position="30"/>
        <end position="56"/>
    </location>
</feature>
<dbReference type="PANTHER" id="PTHR43358:SF4">
    <property type="entry name" value="ALPHA_BETA HYDROLASE FOLD-1 DOMAIN-CONTAINING PROTEIN"/>
    <property type="match status" value="1"/>
</dbReference>
<dbReference type="EMBL" id="CP046276">
    <property type="protein sequence ID" value="QGS51738.1"/>
    <property type="molecule type" value="Genomic_DNA"/>
</dbReference>
<reference evidence="3 4" key="1">
    <citation type="submission" date="2019-11" db="EMBL/GenBank/DDBJ databases">
        <title>Complete genome sequence of Spiroplasma tabanidicola TAUS-1 (DSM 22603).</title>
        <authorList>
            <person name="Huang C.-T."/>
            <person name="Lin Y.-C."/>
            <person name="Kuo C.-H."/>
        </authorList>
    </citation>
    <scope>NUCLEOTIDE SEQUENCE [LARGE SCALE GENOMIC DNA]</scope>
    <source>
        <strain evidence="3 4">TAUS-1</strain>
    </source>
</reference>
<keyword evidence="3" id="KW-0378">Hydrolase</keyword>
<dbReference type="PANTHER" id="PTHR43358">
    <property type="entry name" value="ALPHA/BETA-HYDROLASE"/>
    <property type="match status" value="1"/>
</dbReference>
<name>A0A6I6CBY3_9MOLU</name>
<keyword evidence="1" id="KW-0812">Transmembrane</keyword>
<proteinExistence type="predicted"/>
<evidence type="ECO:0000259" key="2">
    <source>
        <dbReference type="Pfam" id="PF00326"/>
    </source>
</evidence>
<dbReference type="InterPro" id="IPR029058">
    <property type="entry name" value="AB_hydrolase_fold"/>
</dbReference>
<evidence type="ECO:0000313" key="4">
    <source>
        <dbReference type="Proteomes" id="UP000424468"/>
    </source>
</evidence>
<protein>
    <submittedName>
        <fullName evidence="3">Alpha/beta fold hydrolase</fullName>
    </submittedName>
</protein>
<accession>A0A6I6CBY3</accession>
<keyword evidence="1" id="KW-1133">Transmembrane helix</keyword>
<feature type="domain" description="Peptidase S9 prolyl oligopeptidase catalytic" evidence="2">
    <location>
        <begin position="182"/>
        <end position="342"/>
    </location>
</feature>
<dbReference type="OrthoDB" id="9776685at2"/>
<dbReference type="InterPro" id="IPR001375">
    <property type="entry name" value="Peptidase_S9_cat"/>
</dbReference>
<keyword evidence="1" id="KW-0472">Membrane</keyword>
<dbReference type="SUPFAM" id="SSF53474">
    <property type="entry name" value="alpha/beta-Hydrolases"/>
    <property type="match status" value="1"/>
</dbReference>
<dbReference type="GO" id="GO:0006508">
    <property type="term" value="P:proteolysis"/>
    <property type="evidence" value="ECO:0007669"/>
    <property type="project" value="InterPro"/>
</dbReference>
<dbReference type="Gene3D" id="3.40.50.1820">
    <property type="entry name" value="alpha/beta hydrolase"/>
    <property type="match status" value="1"/>
</dbReference>
<dbReference type="Proteomes" id="UP000424468">
    <property type="component" value="Chromosome"/>
</dbReference>
<dbReference type="KEGG" id="stab:STABA_v1c03750"/>
<dbReference type="AlphaFoldDB" id="A0A6I6CBY3"/>